<evidence type="ECO:0000256" key="7">
    <source>
        <dbReference type="SAM" id="Phobius"/>
    </source>
</evidence>
<evidence type="ECO:0000313" key="10">
    <source>
        <dbReference type="Proteomes" id="UP001642464"/>
    </source>
</evidence>
<dbReference type="InterPro" id="IPR002935">
    <property type="entry name" value="SAM_O-MeTrfase"/>
</dbReference>
<comment type="similarity">
    <text evidence="5">Belongs to the class I-like SAM-binding methyltransferase superfamily. Cation-dependent O-methyltransferase family.</text>
</comment>
<dbReference type="InterPro" id="IPR013094">
    <property type="entry name" value="AB_hydrolase_3"/>
</dbReference>
<dbReference type="Pfam" id="PF01535">
    <property type="entry name" value="PPR"/>
    <property type="match status" value="1"/>
</dbReference>
<dbReference type="PANTHER" id="PTHR48081:SF8">
    <property type="entry name" value="ALPHA_BETA HYDROLASE FOLD-3 DOMAIN-CONTAINING PROTEIN-RELATED"/>
    <property type="match status" value="1"/>
</dbReference>
<gene>
    <name evidence="9" type="ORF">SCF082_LOCUS53303</name>
</gene>
<evidence type="ECO:0000256" key="2">
    <source>
        <dbReference type="ARBA" id="ARBA00022679"/>
    </source>
</evidence>
<accession>A0ABP0SRV2</accession>
<dbReference type="InterPro" id="IPR029063">
    <property type="entry name" value="SAM-dependent_MTases_sf"/>
</dbReference>
<feature type="domain" description="Alpha/beta hydrolase fold-3" evidence="8">
    <location>
        <begin position="916"/>
        <end position="1126"/>
    </location>
</feature>
<dbReference type="EMBL" id="CAXAMM010044561">
    <property type="protein sequence ID" value="CAK9115152.1"/>
    <property type="molecule type" value="Genomic_DNA"/>
</dbReference>
<keyword evidence="7" id="KW-0812">Transmembrane</keyword>
<dbReference type="PROSITE" id="PS51682">
    <property type="entry name" value="SAM_OMT_I"/>
    <property type="match status" value="1"/>
</dbReference>
<keyword evidence="4 9" id="KW-0378">Hydrolase</keyword>
<dbReference type="Pfam" id="PF01596">
    <property type="entry name" value="Methyltransf_3"/>
    <property type="match status" value="1"/>
</dbReference>
<dbReference type="InterPro" id="IPR011990">
    <property type="entry name" value="TPR-like_helical_dom_sf"/>
</dbReference>
<dbReference type="InterPro" id="IPR029058">
    <property type="entry name" value="AB_hydrolase_fold"/>
</dbReference>
<dbReference type="Pfam" id="PF07859">
    <property type="entry name" value="Abhydrolase_3"/>
    <property type="match status" value="1"/>
</dbReference>
<evidence type="ECO:0000256" key="4">
    <source>
        <dbReference type="ARBA" id="ARBA00022801"/>
    </source>
</evidence>
<keyword evidence="1" id="KW-0489">Methyltransferase</keyword>
<keyword evidence="10" id="KW-1185">Reference proteome</keyword>
<evidence type="ECO:0000313" key="9">
    <source>
        <dbReference type="EMBL" id="CAK9115152.1"/>
    </source>
</evidence>
<comment type="caution">
    <text evidence="9">The sequence shown here is derived from an EMBL/GenBank/DDBJ whole genome shotgun (WGS) entry which is preliminary data.</text>
</comment>
<dbReference type="SUPFAM" id="SSF53335">
    <property type="entry name" value="S-adenosyl-L-methionine-dependent methyltransferases"/>
    <property type="match status" value="1"/>
</dbReference>
<evidence type="ECO:0000259" key="8">
    <source>
        <dbReference type="Pfam" id="PF07859"/>
    </source>
</evidence>
<keyword evidence="7" id="KW-1133">Transmembrane helix</keyword>
<dbReference type="GO" id="GO:0016787">
    <property type="term" value="F:hydrolase activity"/>
    <property type="evidence" value="ECO:0007669"/>
    <property type="project" value="UniProtKB-KW"/>
</dbReference>
<dbReference type="Proteomes" id="UP001642464">
    <property type="component" value="Unassembled WGS sequence"/>
</dbReference>
<dbReference type="PANTHER" id="PTHR48081">
    <property type="entry name" value="AB HYDROLASE SUPERFAMILY PROTEIN C4A8.06C"/>
    <property type="match status" value="1"/>
</dbReference>
<dbReference type="InterPro" id="IPR002885">
    <property type="entry name" value="PPR_rpt"/>
</dbReference>
<evidence type="ECO:0000256" key="5">
    <source>
        <dbReference type="ARBA" id="ARBA00023453"/>
    </source>
</evidence>
<evidence type="ECO:0000256" key="6">
    <source>
        <dbReference type="PROSITE-ProRule" id="PRU00708"/>
    </source>
</evidence>
<protein>
    <submittedName>
        <fullName evidence="9">AB hydrolase superfamily protein C1039.03</fullName>
    </submittedName>
</protein>
<sequence>MGSCRTWGCSWVPMLAIGLLDFFFLGCSFTFPILRVRHGRYVEDEQLKDLADVARQRLHQAAGSMLAEEPWMFQELRAFTEERFPGGRHMLPSPSRGSLLRGLSASVPAEKVLEVGTFTGYSALCFMDAGATVLSIERCPHQAAAARQFAKRAGGGASSHHLEVEEGLAEEILPQLTGCYDLIHLDGSMKRYTQYLDQSLQRGLLAPHGLVLADNVLFRGRVARRSWAGAPESGGRLGKIAESLHRFNVKFLEDDPRTEGVILDQDDGPASLQDRSQSDCRHCRVAEIGGVAEEASGRKLQVQSTEWKLALELLKQAEMACAVDGSAVNLAMNACVQASHWTKALHLLKRLQTGLAPAEVPSFNTAAAGCASAMQWERSLWLIFGELHRQAAQPSLISYNVAMSACEKASRWVSALALLEEMVSRKHSPSMASYGAAAAGLEKAAKGHKALNLLERMQQLALRANVVVLNSVISACEKNALWQSALLLATSPLDRGFATRAQKTIRFCAAIQSCQKALQWSMALHLLGLAHAHSAEGDALGLSAVAVACAQAHHWRKALALTLQARRRQSRRRLARQQPLEVAVQSLKAALCAVHVDLGDDLSVKPAELKPMMRQMQERRCWAEPRAPKEPEEREAATGMWSPELITGIGQKWMDARKTPVDFLWCERFDACWSLAVLSLVRKVLQPAIRVIQVDLWRVDGLSTASQLIRRTWPEAAEKLVTGEEGWFLAVFSGGEEGPGSMAMGLSFGWRKPTDGVIVPLGFDITNSVDLSALGNFGWEPAHVEADQWSHARPSPSLAASVTDLYWPDRLSQGASVRHEFSPRGHKHASLHIIDKVVNVVIGSSLRLGDLTPTNLESLDRSRKAVEKFNGSYEKLVAEKWNVSEKHFGATNGGTVRVIVHQPKSAEKDQGSVPLVLWGHGGGMILGSCKDSWSASFMLAVQAKWGSFCWASVEYRLAPEHKFPDAVDDFETAFRSLSDETLAKELGYSTSNIILGGVSAGAFVAAHLLLRLAPTRPAALPAVALLYPMVDPNANSESHELYGSLPSCPSSFLRVSWGWLLSDGDGKLREDLVKAANLLEQDLSILRGAKVFVCTASFDALRDEGVALAKKLREAGAEVSAVEGAGSHCMPHMLNPQCKAQTFDALARLLDR</sequence>
<dbReference type="Gene3D" id="3.40.50.1820">
    <property type="entry name" value="alpha/beta hydrolase"/>
    <property type="match status" value="1"/>
</dbReference>
<reference evidence="9 10" key="1">
    <citation type="submission" date="2024-02" db="EMBL/GenBank/DDBJ databases">
        <authorList>
            <person name="Chen Y."/>
            <person name="Shah S."/>
            <person name="Dougan E. K."/>
            <person name="Thang M."/>
            <person name="Chan C."/>
        </authorList>
    </citation>
    <scope>NUCLEOTIDE SEQUENCE [LARGE SCALE GENOMIC DNA]</scope>
</reference>
<dbReference type="Gene3D" id="1.25.40.10">
    <property type="entry name" value="Tetratricopeptide repeat domain"/>
    <property type="match status" value="2"/>
</dbReference>
<keyword evidence="3" id="KW-0949">S-adenosyl-L-methionine</keyword>
<dbReference type="CDD" id="cd02440">
    <property type="entry name" value="AdoMet_MTases"/>
    <property type="match status" value="1"/>
</dbReference>
<evidence type="ECO:0000256" key="3">
    <source>
        <dbReference type="ARBA" id="ARBA00022691"/>
    </source>
</evidence>
<dbReference type="SUPFAM" id="SSF53474">
    <property type="entry name" value="alpha/beta-Hydrolases"/>
    <property type="match status" value="1"/>
</dbReference>
<dbReference type="Gene3D" id="3.40.50.150">
    <property type="entry name" value="Vaccinia Virus protein VP39"/>
    <property type="match status" value="1"/>
</dbReference>
<dbReference type="NCBIfam" id="TIGR00756">
    <property type="entry name" value="PPR"/>
    <property type="match status" value="1"/>
</dbReference>
<keyword evidence="2" id="KW-0808">Transferase</keyword>
<dbReference type="InterPro" id="IPR050300">
    <property type="entry name" value="GDXG_lipolytic_enzyme"/>
</dbReference>
<dbReference type="PROSITE" id="PS51375">
    <property type="entry name" value="PPR"/>
    <property type="match status" value="1"/>
</dbReference>
<organism evidence="9 10">
    <name type="scientific">Durusdinium trenchii</name>
    <dbReference type="NCBI Taxonomy" id="1381693"/>
    <lineage>
        <taxon>Eukaryota</taxon>
        <taxon>Sar</taxon>
        <taxon>Alveolata</taxon>
        <taxon>Dinophyceae</taxon>
        <taxon>Suessiales</taxon>
        <taxon>Symbiodiniaceae</taxon>
        <taxon>Durusdinium</taxon>
    </lineage>
</organism>
<evidence type="ECO:0000256" key="1">
    <source>
        <dbReference type="ARBA" id="ARBA00022603"/>
    </source>
</evidence>
<keyword evidence="7" id="KW-0472">Membrane</keyword>
<proteinExistence type="inferred from homology"/>
<feature type="repeat" description="PPR" evidence="6">
    <location>
        <begin position="395"/>
        <end position="429"/>
    </location>
</feature>
<name>A0ABP0SRV2_9DINO</name>
<feature type="transmembrane region" description="Helical" evidence="7">
    <location>
        <begin position="12"/>
        <end position="34"/>
    </location>
</feature>